<dbReference type="GO" id="GO:0005634">
    <property type="term" value="C:nucleus"/>
    <property type="evidence" value="ECO:0007669"/>
    <property type="project" value="UniProtKB-SubCell"/>
</dbReference>
<gene>
    <name evidence="5" type="ORF">QN277_024357</name>
</gene>
<feature type="compositionally biased region" description="Low complexity" evidence="3">
    <location>
        <begin position="171"/>
        <end position="188"/>
    </location>
</feature>
<sequence>MDANWRPTQGTGSTMDTSDWRTQLQPGERLRIANKILDKFKRHRPVSDQDGYLELCKFALRFEEECYTAATSKSNYVRRLTLDVPTMENNTQNTMVDAMQSNAGIPMQSQVHNPGQSLAIPVPNQFQSRQQLLYQNIQNSIAPPVSNIGQTPIQNVVGPNSNVQNNMFGGSQRQMPPRQQVVPQQQQQLQNSQPYLYQQKQLQQKYLKHEILPGNIQHSLMQPNIQMQQLQQPNLQPNQLQSLQSSVMQTSSVMQPLITQTSDMQQRFQGSSSLLQRKNALDQQNQPYRSQKTLSDSSSNSLDSTAHTGKSDGDDWQEEVFQNIKSMKESYLPELTEMHQKIAAKL</sequence>
<evidence type="ECO:0000256" key="2">
    <source>
        <dbReference type="ARBA" id="ARBA00023242"/>
    </source>
</evidence>
<dbReference type="PANTHER" id="PTHR33137">
    <property type="entry name" value="MEDIATOR OF RNA POLYMERASE II TRANSCRIPTION SUBUNIT 15A-RELATED"/>
    <property type="match status" value="1"/>
</dbReference>
<comment type="subcellular location">
    <subcellularLocation>
        <location evidence="1">Nucleus</location>
    </subcellularLocation>
</comment>
<feature type="region of interest" description="Disordered" evidence="3">
    <location>
        <begin position="1"/>
        <end position="22"/>
    </location>
</feature>
<organism evidence="5 6">
    <name type="scientific">Acacia crassicarpa</name>
    <name type="common">northern wattle</name>
    <dbReference type="NCBI Taxonomy" id="499986"/>
    <lineage>
        <taxon>Eukaryota</taxon>
        <taxon>Viridiplantae</taxon>
        <taxon>Streptophyta</taxon>
        <taxon>Embryophyta</taxon>
        <taxon>Tracheophyta</taxon>
        <taxon>Spermatophyta</taxon>
        <taxon>Magnoliopsida</taxon>
        <taxon>eudicotyledons</taxon>
        <taxon>Gunneridae</taxon>
        <taxon>Pentapetalae</taxon>
        <taxon>rosids</taxon>
        <taxon>fabids</taxon>
        <taxon>Fabales</taxon>
        <taxon>Fabaceae</taxon>
        <taxon>Caesalpinioideae</taxon>
        <taxon>mimosoid clade</taxon>
        <taxon>Acacieae</taxon>
        <taxon>Acacia</taxon>
    </lineage>
</organism>
<evidence type="ECO:0000256" key="3">
    <source>
        <dbReference type="SAM" id="MobiDB-lite"/>
    </source>
</evidence>
<dbReference type="InterPro" id="IPR044661">
    <property type="entry name" value="MED15a/b/c-like"/>
</dbReference>
<dbReference type="Pfam" id="PF16987">
    <property type="entry name" value="KIX_2"/>
    <property type="match status" value="1"/>
</dbReference>
<evidence type="ECO:0000313" key="6">
    <source>
        <dbReference type="Proteomes" id="UP001293593"/>
    </source>
</evidence>
<dbReference type="InterPro" id="IPR036529">
    <property type="entry name" value="KIX_dom_sf"/>
</dbReference>
<evidence type="ECO:0000256" key="1">
    <source>
        <dbReference type="ARBA" id="ARBA00004123"/>
    </source>
</evidence>
<feature type="region of interest" description="Disordered" evidence="3">
    <location>
        <begin position="283"/>
        <end position="316"/>
    </location>
</feature>
<proteinExistence type="predicted"/>
<evidence type="ECO:0000313" key="5">
    <source>
        <dbReference type="EMBL" id="KAK4267600.1"/>
    </source>
</evidence>
<evidence type="ECO:0000259" key="4">
    <source>
        <dbReference type="Pfam" id="PF16987"/>
    </source>
</evidence>
<comment type="caution">
    <text evidence="5">The sequence shown here is derived from an EMBL/GenBank/DDBJ whole genome shotgun (WGS) entry which is preliminary data.</text>
</comment>
<dbReference type="InterPro" id="IPR036546">
    <property type="entry name" value="MED15_KIX"/>
</dbReference>
<feature type="domain" description="Mediator complex subunit 15 KIX" evidence="4">
    <location>
        <begin position="18"/>
        <end position="95"/>
    </location>
</feature>
<dbReference type="GO" id="GO:0003713">
    <property type="term" value="F:transcription coactivator activity"/>
    <property type="evidence" value="ECO:0007669"/>
    <property type="project" value="InterPro"/>
</dbReference>
<keyword evidence="6" id="KW-1185">Reference proteome</keyword>
<dbReference type="PANTHER" id="PTHR33137:SF4">
    <property type="entry name" value="MEDIATOR OF RNA POLYMERASE II TRANSCRIPTION SUBUNIT 15A-RELATED"/>
    <property type="match status" value="1"/>
</dbReference>
<dbReference type="Gene3D" id="1.10.246.20">
    <property type="entry name" value="Coactivator CBP, KIX domain"/>
    <property type="match status" value="1"/>
</dbReference>
<accession>A0AAE1JC22</accession>
<feature type="compositionally biased region" description="Polar residues" evidence="3">
    <location>
        <begin position="283"/>
        <end position="293"/>
    </location>
</feature>
<feature type="compositionally biased region" description="Low complexity" evidence="3">
    <location>
        <begin position="294"/>
        <end position="304"/>
    </location>
</feature>
<dbReference type="AlphaFoldDB" id="A0AAE1JC22"/>
<dbReference type="GO" id="GO:0031490">
    <property type="term" value="F:chromatin DNA binding"/>
    <property type="evidence" value="ECO:0007669"/>
    <property type="project" value="InterPro"/>
</dbReference>
<name>A0AAE1JC22_9FABA</name>
<feature type="region of interest" description="Disordered" evidence="3">
    <location>
        <begin position="165"/>
        <end position="188"/>
    </location>
</feature>
<dbReference type="Proteomes" id="UP001293593">
    <property type="component" value="Unassembled WGS sequence"/>
</dbReference>
<keyword evidence="2" id="KW-0539">Nucleus</keyword>
<reference evidence="5" key="1">
    <citation type="submission" date="2023-10" db="EMBL/GenBank/DDBJ databases">
        <title>Chromosome-level genome of the transformable northern wattle, Acacia crassicarpa.</title>
        <authorList>
            <person name="Massaro I."/>
            <person name="Sinha N.R."/>
            <person name="Poethig S."/>
            <person name="Leichty A.R."/>
        </authorList>
    </citation>
    <scope>NUCLEOTIDE SEQUENCE</scope>
    <source>
        <strain evidence="5">Acra3RX</strain>
        <tissue evidence="5">Leaf</tissue>
    </source>
</reference>
<protein>
    <recommendedName>
        <fullName evidence="4">Mediator complex subunit 15 KIX domain-containing protein</fullName>
    </recommendedName>
</protein>
<dbReference type="EMBL" id="JAWXYG010000007">
    <property type="protein sequence ID" value="KAK4267600.1"/>
    <property type="molecule type" value="Genomic_DNA"/>
</dbReference>